<accession>A0A8B2NJ13</accession>
<name>A0A8B2NJ13_9HYPH</name>
<proteinExistence type="predicted"/>
<evidence type="ECO:0000313" key="3">
    <source>
        <dbReference type="Proteomes" id="UP000249590"/>
    </source>
</evidence>
<sequence>MLLSRVANDVYWLARYAERAENTARILDVASRLAALPSNYGGTTNEWESAMIATGGEYLFRERYDEASRRNVIQFLAFDPDNPSSIYSCLAVARRSARAVRTAITREMWEAINDAWLDLRRYNNESLSPRQLTEFLDGVKSACLKFDGSAFRTMLRTDAHAFFRLGTYIERGDATARILDVKYHVLLPETDPVGGGLDYFQWSSILRGASALGAYQWVFRDALRPWRVAELLTLRKELPRSIANCAKFTLDFLDDLANDYGRQGPAQRAARAYHARLANSSVDDVYREGLHEFLQRAIRENNALSETIEAQYLR</sequence>
<comment type="caution">
    <text evidence="2">The sequence shown here is derived from an EMBL/GenBank/DDBJ whole genome shotgun (WGS) entry which is preliminary data.</text>
</comment>
<gene>
    <name evidence="2" type="ORF">DLJ53_27710</name>
</gene>
<dbReference type="InterPro" id="IPR051680">
    <property type="entry name" value="ATP-dep_Glu-Cys_Ligase-2"/>
</dbReference>
<dbReference type="OrthoDB" id="9803532at2"/>
<feature type="domain" description="DUF403" evidence="1">
    <location>
        <begin position="2"/>
        <end position="313"/>
    </location>
</feature>
<dbReference type="AlphaFoldDB" id="A0A8B2NJ13"/>
<keyword evidence="3" id="KW-1185">Reference proteome</keyword>
<dbReference type="Proteomes" id="UP000249590">
    <property type="component" value="Unassembled WGS sequence"/>
</dbReference>
<organism evidence="2 3">
    <name type="scientific">Acuticoccus sediminis</name>
    <dbReference type="NCBI Taxonomy" id="2184697"/>
    <lineage>
        <taxon>Bacteria</taxon>
        <taxon>Pseudomonadati</taxon>
        <taxon>Pseudomonadota</taxon>
        <taxon>Alphaproteobacteria</taxon>
        <taxon>Hyphomicrobiales</taxon>
        <taxon>Amorphaceae</taxon>
        <taxon>Acuticoccus</taxon>
    </lineage>
</organism>
<protein>
    <recommendedName>
        <fullName evidence="1">DUF403 domain-containing protein</fullName>
    </recommendedName>
</protein>
<dbReference type="EMBL" id="QHHQ01000008">
    <property type="protein sequence ID" value="RAH97642.1"/>
    <property type="molecule type" value="Genomic_DNA"/>
</dbReference>
<dbReference type="Pfam" id="PF04168">
    <property type="entry name" value="Alpha-E"/>
    <property type="match status" value="1"/>
</dbReference>
<dbReference type="RefSeq" id="WP_111351453.1">
    <property type="nucleotide sequence ID" value="NZ_JAIWKD010000004.1"/>
</dbReference>
<dbReference type="InterPro" id="IPR007296">
    <property type="entry name" value="DUF403"/>
</dbReference>
<evidence type="ECO:0000259" key="1">
    <source>
        <dbReference type="Pfam" id="PF04168"/>
    </source>
</evidence>
<dbReference type="PANTHER" id="PTHR34595:SF7">
    <property type="entry name" value="SLL1039 PROTEIN"/>
    <property type="match status" value="1"/>
</dbReference>
<reference evidence="2 3" key="1">
    <citation type="submission" date="2018-05" db="EMBL/GenBank/DDBJ databases">
        <title>Acuticoccus sediminis sp. nov., isolated from deep-sea sediment of Indian Ocean.</title>
        <authorList>
            <person name="Liu X."/>
            <person name="Lai Q."/>
            <person name="Du Y."/>
            <person name="Sun F."/>
            <person name="Zhang X."/>
            <person name="Wang S."/>
            <person name="Shao Z."/>
        </authorList>
    </citation>
    <scope>NUCLEOTIDE SEQUENCE [LARGE SCALE GENOMIC DNA]</scope>
    <source>
        <strain evidence="2 3">PTG4-2</strain>
    </source>
</reference>
<dbReference type="PANTHER" id="PTHR34595">
    <property type="entry name" value="BLR5612 PROTEIN"/>
    <property type="match status" value="1"/>
</dbReference>
<evidence type="ECO:0000313" key="2">
    <source>
        <dbReference type="EMBL" id="RAH97642.1"/>
    </source>
</evidence>